<dbReference type="Pfam" id="PF12833">
    <property type="entry name" value="HTH_18"/>
    <property type="match status" value="1"/>
</dbReference>
<dbReference type="Gene3D" id="1.10.10.60">
    <property type="entry name" value="Homeodomain-like"/>
    <property type="match status" value="2"/>
</dbReference>
<evidence type="ECO:0000256" key="2">
    <source>
        <dbReference type="ARBA" id="ARBA00023125"/>
    </source>
</evidence>
<feature type="domain" description="HTH araC/xylS-type" evidence="4">
    <location>
        <begin position="183"/>
        <end position="281"/>
    </location>
</feature>
<evidence type="ECO:0000313" key="6">
    <source>
        <dbReference type="Proteomes" id="UP000181884"/>
    </source>
</evidence>
<keyword evidence="3" id="KW-0804">Transcription</keyword>
<dbReference type="InterPro" id="IPR014710">
    <property type="entry name" value="RmlC-like_jellyroll"/>
</dbReference>
<keyword evidence="2" id="KW-0238">DNA-binding</keyword>
<comment type="caution">
    <text evidence="5">The sequence shown here is derived from an EMBL/GenBank/DDBJ whole genome shotgun (WGS) entry which is preliminary data.</text>
</comment>
<organism evidence="5 6">
    <name type="scientific">Enterococcus canis</name>
    <dbReference type="NCBI Taxonomy" id="214095"/>
    <lineage>
        <taxon>Bacteria</taxon>
        <taxon>Bacillati</taxon>
        <taxon>Bacillota</taxon>
        <taxon>Bacilli</taxon>
        <taxon>Lactobacillales</taxon>
        <taxon>Enterococcaceae</taxon>
        <taxon>Enterococcus</taxon>
    </lineage>
</organism>
<dbReference type="PROSITE" id="PS01124">
    <property type="entry name" value="HTH_ARAC_FAMILY_2"/>
    <property type="match status" value="1"/>
</dbReference>
<dbReference type="SUPFAM" id="SSF51215">
    <property type="entry name" value="Regulatory protein AraC"/>
    <property type="match status" value="1"/>
</dbReference>
<dbReference type="GO" id="GO:0003700">
    <property type="term" value="F:DNA-binding transcription factor activity"/>
    <property type="evidence" value="ECO:0007669"/>
    <property type="project" value="InterPro"/>
</dbReference>
<dbReference type="Gene3D" id="2.60.120.10">
    <property type="entry name" value="Jelly Rolls"/>
    <property type="match status" value="1"/>
</dbReference>
<dbReference type="InterPro" id="IPR018062">
    <property type="entry name" value="HTH_AraC-typ_CS"/>
</dbReference>
<sequence length="286" mass="33384">MSLYLEIPHYEHDFPFRSFISQGWEITNPHWHRDLEFIYCLEGTVNLGADGEIITLAEGDLFFFPSAQPHFFLASPDSRRLVFQFDLLLFQEVQQKFGQNLEQLYDRAAKHSQQWPPEIRQQLIGLFLQIHEEEVSKKSGWQYGVLGGLYQINRLIYQLPPTSDAPQPSGQSLRNKQGLEQLNLILEYVERHYDRPFSQEEAAAIVGFSPSYFSRFFKRMVGQSFSHYLMDYRLNQAKYILGTEELPMDEVAARTGFASVKTFHHVFKKRIGVAPLQFRKQLRATP</sequence>
<dbReference type="Pfam" id="PF07883">
    <property type="entry name" value="Cupin_2"/>
    <property type="match status" value="1"/>
</dbReference>
<dbReference type="PANTHER" id="PTHR43280:SF28">
    <property type="entry name" value="HTH-TYPE TRANSCRIPTIONAL ACTIVATOR RHAS"/>
    <property type="match status" value="1"/>
</dbReference>
<dbReference type="SUPFAM" id="SSF46689">
    <property type="entry name" value="Homeodomain-like"/>
    <property type="match status" value="2"/>
</dbReference>
<evidence type="ECO:0000313" key="5">
    <source>
        <dbReference type="EMBL" id="OJG19437.1"/>
    </source>
</evidence>
<keyword evidence="1" id="KW-0805">Transcription regulation</keyword>
<evidence type="ECO:0000259" key="4">
    <source>
        <dbReference type="PROSITE" id="PS01124"/>
    </source>
</evidence>
<dbReference type="EMBL" id="JXKH01000002">
    <property type="protein sequence ID" value="OJG19437.1"/>
    <property type="molecule type" value="Genomic_DNA"/>
</dbReference>
<dbReference type="PANTHER" id="PTHR43280">
    <property type="entry name" value="ARAC-FAMILY TRANSCRIPTIONAL REGULATOR"/>
    <property type="match status" value="1"/>
</dbReference>
<protein>
    <recommendedName>
        <fullName evidence="4">HTH araC/xylS-type domain-containing protein</fullName>
    </recommendedName>
</protein>
<reference evidence="5 6" key="1">
    <citation type="submission" date="2014-12" db="EMBL/GenBank/DDBJ databases">
        <title>Draft genome sequences of 29 type strains of Enterococci.</title>
        <authorList>
            <person name="Zhong Z."/>
            <person name="Sun Z."/>
            <person name="Liu W."/>
            <person name="Zhang W."/>
            <person name="Zhang H."/>
        </authorList>
    </citation>
    <scope>NUCLEOTIDE SEQUENCE [LARGE SCALE GENOMIC DNA]</scope>
    <source>
        <strain evidence="5 6">DSM 17029</strain>
    </source>
</reference>
<dbReference type="InterPro" id="IPR018060">
    <property type="entry name" value="HTH_AraC"/>
</dbReference>
<dbReference type="GO" id="GO:0043565">
    <property type="term" value="F:sequence-specific DNA binding"/>
    <property type="evidence" value="ECO:0007669"/>
    <property type="project" value="InterPro"/>
</dbReference>
<dbReference type="SMART" id="SM00342">
    <property type="entry name" value="HTH_ARAC"/>
    <property type="match status" value="1"/>
</dbReference>
<name>A0A1L8RI54_9ENTE</name>
<dbReference type="CDD" id="cd02209">
    <property type="entry name" value="cupin_XRE_C"/>
    <property type="match status" value="1"/>
</dbReference>
<keyword evidence="6" id="KW-1185">Reference proteome</keyword>
<evidence type="ECO:0000256" key="3">
    <source>
        <dbReference type="ARBA" id="ARBA00023163"/>
    </source>
</evidence>
<dbReference type="RefSeq" id="WP_067390074.1">
    <property type="nucleotide sequence ID" value="NZ_JXKH01000002.1"/>
</dbReference>
<gene>
    <name evidence="5" type="ORF">RU97_GL001008</name>
</gene>
<evidence type="ECO:0000256" key="1">
    <source>
        <dbReference type="ARBA" id="ARBA00023015"/>
    </source>
</evidence>
<dbReference type="STRING" id="214095.RU97_GL001008"/>
<proteinExistence type="predicted"/>
<dbReference type="InterPro" id="IPR013096">
    <property type="entry name" value="Cupin_2"/>
</dbReference>
<dbReference type="Proteomes" id="UP000181884">
    <property type="component" value="Unassembled WGS sequence"/>
</dbReference>
<dbReference type="InterPro" id="IPR009057">
    <property type="entry name" value="Homeodomain-like_sf"/>
</dbReference>
<dbReference type="InterPro" id="IPR037923">
    <property type="entry name" value="HTH-like"/>
</dbReference>
<accession>A0A1L8RI54</accession>
<dbReference type="AlphaFoldDB" id="A0A1L8RI54"/>
<dbReference type="PROSITE" id="PS00041">
    <property type="entry name" value="HTH_ARAC_FAMILY_1"/>
    <property type="match status" value="1"/>
</dbReference>